<organism evidence="2 3">
    <name type="scientific">Plasmodium yoelii yoelii</name>
    <dbReference type="NCBI Taxonomy" id="73239"/>
    <lineage>
        <taxon>Eukaryota</taxon>
        <taxon>Sar</taxon>
        <taxon>Alveolata</taxon>
        <taxon>Apicomplexa</taxon>
        <taxon>Aconoidasida</taxon>
        <taxon>Haemosporida</taxon>
        <taxon>Plasmodiidae</taxon>
        <taxon>Plasmodium</taxon>
        <taxon>Plasmodium (Vinckeia)</taxon>
    </lineage>
</organism>
<dbReference type="InParanoid" id="Q7RQM6"/>
<dbReference type="STRING" id="73239.Q7RQM6"/>
<comment type="caution">
    <text evidence="2">The sequence shown here is derived from an EMBL/GenBank/DDBJ whole genome shotgun (WGS) entry which is preliminary data.</text>
</comment>
<dbReference type="PaxDb" id="73239-Q7RQM6"/>
<protein>
    <submittedName>
        <fullName evidence="2">Uncharacterized protein</fullName>
    </submittedName>
</protein>
<feature type="compositionally biased region" description="Polar residues" evidence="1">
    <location>
        <begin position="37"/>
        <end position="52"/>
    </location>
</feature>
<reference evidence="2 3" key="1">
    <citation type="journal article" date="2002" name="Nature">
        <title>Genome sequence and comparative analysis of the model rodent malaria parasite Plasmodium yoelii yoelii.</title>
        <authorList>
            <person name="Carlton J.M."/>
            <person name="Angiuoli S.V."/>
            <person name="Suh B.B."/>
            <person name="Kooij T.W."/>
            <person name="Pertea M."/>
            <person name="Silva J.C."/>
            <person name="Ermolaeva M.D."/>
            <person name="Allen J.E."/>
            <person name="Selengut J.D."/>
            <person name="Koo H.L."/>
            <person name="Peterson J.D."/>
            <person name="Pop M."/>
            <person name="Kosack D.S."/>
            <person name="Shumway M.F."/>
            <person name="Bidwell S.L."/>
            <person name="Shallom S.J."/>
            <person name="van Aken S.E."/>
            <person name="Riedmuller S.B."/>
            <person name="Feldblyum T.V."/>
            <person name="Cho J.K."/>
            <person name="Quackenbush J."/>
            <person name="Sedegah M."/>
            <person name="Shoaibi A."/>
            <person name="Cummings L.M."/>
            <person name="Florens L."/>
            <person name="Yates J.R."/>
            <person name="Raine J.D."/>
            <person name="Sinden R.E."/>
            <person name="Harris M.A."/>
            <person name="Cunningham D.A."/>
            <person name="Preiser P.R."/>
            <person name="Bergman L.W."/>
            <person name="Vaidya A.B."/>
            <person name="van Lin L.H."/>
            <person name="Janse C.J."/>
            <person name="Waters A.P."/>
            <person name="Smith H.O."/>
            <person name="White O.R."/>
            <person name="Salzberg S.L."/>
            <person name="Venter J.C."/>
            <person name="Fraser C.M."/>
            <person name="Hoffman S.L."/>
            <person name="Gardner M.J."/>
            <person name="Carucci D.J."/>
        </authorList>
    </citation>
    <scope>NUCLEOTIDE SEQUENCE [LARGE SCALE GENOMIC DNA]</scope>
    <source>
        <strain evidence="2 3">17XNL</strain>
    </source>
</reference>
<name>Q7RQM6_PLAYO</name>
<evidence type="ECO:0000313" key="3">
    <source>
        <dbReference type="Proteomes" id="UP000008553"/>
    </source>
</evidence>
<feature type="region of interest" description="Disordered" evidence="1">
    <location>
        <begin position="23"/>
        <end position="56"/>
    </location>
</feature>
<evidence type="ECO:0000256" key="1">
    <source>
        <dbReference type="SAM" id="MobiDB-lite"/>
    </source>
</evidence>
<feature type="non-terminal residue" evidence="2">
    <location>
        <position position="1"/>
    </location>
</feature>
<evidence type="ECO:0000313" key="2">
    <source>
        <dbReference type="EMBL" id="EAA20042.1"/>
    </source>
</evidence>
<dbReference type="Proteomes" id="UP000008553">
    <property type="component" value="Unassembled WGS sequence"/>
</dbReference>
<dbReference type="AlphaFoldDB" id="Q7RQM6"/>
<gene>
    <name evidence="2" type="ORF">PY01069</name>
</gene>
<accession>Q7RQM6</accession>
<sequence>KESEDSSSIPNIISNCDTLNSQVGITQQNDGDKEKQTLQPEQSKFNENTFNESKQKKKNVYNDETIEFQLFLNRHFDKYNCVYRNLLESNKNPIFLALFLKLHYEIKNSLKKIQNKGIYNKG</sequence>
<dbReference type="EMBL" id="AABL01000280">
    <property type="protein sequence ID" value="EAA20042.1"/>
    <property type="molecule type" value="Genomic_DNA"/>
</dbReference>
<proteinExistence type="predicted"/>
<keyword evidence="3" id="KW-1185">Reference proteome</keyword>